<sequence>MNQENVVTLTNVTKSFGSGENLVTALRDVSLQINSGEIVALLGPNGSGKSTALDVALGLLQPDSGSAALFGLTPKQAICEGKVGVLFQSGSLLPDLTVQETLEMVAALHHGGRSVAEVMQRSGISDIAKRRVGKCSGGQQQKLRFALALLPDPQLLILDEPTVGMDVTARQAFWAALEQEAAMGRTIIFATHYLQEAADFAQRVIVLDAGKVIADDSVINLQNRVSRKTVTAQWPDATAAQLQQIPAALKLHCSGDRVAIETTDADAVARYLLTATTATQLEIAVASLENIFTMLTNAEESQNV</sequence>
<dbReference type="PROSITE" id="PS50893">
    <property type="entry name" value="ABC_TRANSPORTER_2"/>
    <property type="match status" value="1"/>
</dbReference>
<organism evidence="7 8">
    <name type="scientific">Canibacter oris</name>
    <dbReference type="NCBI Taxonomy" id="1365628"/>
    <lineage>
        <taxon>Bacteria</taxon>
        <taxon>Bacillati</taxon>
        <taxon>Actinomycetota</taxon>
        <taxon>Actinomycetes</taxon>
        <taxon>Micrococcales</taxon>
        <taxon>Microbacteriaceae</taxon>
        <taxon>Canibacter</taxon>
    </lineage>
</organism>
<dbReference type="SMART" id="SM00382">
    <property type="entry name" value="AAA"/>
    <property type="match status" value="1"/>
</dbReference>
<keyword evidence="2" id="KW-0813">Transport</keyword>
<comment type="subcellular location">
    <subcellularLocation>
        <location evidence="1">Cell membrane</location>
        <topology evidence="1">Peripheral membrane protein</topology>
    </subcellularLocation>
</comment>
<dbReference type="InterPro" id="IPR003439">
    <property type="entry name" value="ABC_transporter-like_ATP-bd"/>
</dbReference>
<evidence type="ECO:0000256" key="1">
    <source>
        <dbReference type="ARBA" id="ARBA00004202"/>
    </source>
</evidence>
<proteinExistence type="predicted"/>
<dbReference type="PANTHER" id="PTHR42711">
    <property type="entry name" value="ABC TRANSPORTER ATP-BINDING PROTEIN"/>
    <property type="match status" value="1"/>
</dbReference>
<evidence type="ECO:0000256" key="5">
    <source>
        <dbReference type="ARBA" id="ARBA00023251"/>
    </source>
</evidence>
<evidence type="ECO:0000259" key="6">
    <source>
        <dbReference type="PROSITE" id="PS50893"/>
    </source>
</evidence>
<keyword evidence="5" id="KW-0046">Antibiotic resistance</keyword>
<dbReference type="GO" id="GO:0016887">
    <property type="term" value="F:ATP hydrolysis activity"/>
    <property type="evidence" value="ECO:0007669"/>
    <property type="project" value="InterPro"/>
</dbReference>
<dbReference type="InterPro" id="IPR003593">
    <property type="entry name" value="AAA+_ATPase"/>
</dbReference>
<evidence type="ECO:0000313" key="8">
    <source>
        <dbReference type="Proteomes" id="UP000571183"/>
    </source>
</evidence>
<dbReference type="InterPro" id="IPR027417">
    <property type="entry name" value="P-loop_NTPase"/>
</dbReference>
<evidence type="ECO:0000256" key="3">
    <source>
        <dbReference type="ARBA" id="ARBA00022741"/>
    </source>
</evidence>
<dbReference type="GO" id="GO:0005886">
    <property type="term" value="C:plasma membrane"/>
    <property type="evidence" value="ECO:0007669"/>
    <property type="project" value="UniProtKB-SubCell"/>
</dbReference>
<protein>
    <submittedName>
        <fullName evidence="7">ABC-2 type transport system ATP-binding protein</fullName>
    </submittedName>
</protein>
<dbReference type="PROSITE" id="PS00211">
    <property type="entry name" value="ABC_TRANSPORTER_1"/>
    <property type="match status" value="1"/>
</dbReference>
<keyword evidence="3" id="KW-0547">Nucleotide-binding</keyword>
<dbReference type="GO" id="GO:0046677">
    <property type="term" value="P:response to antibiotic"/>
    <property type="evidence" value="ECO:0007669"/>
    <property type="project" value="UniProtKB-KW"/>
</dbReference>
<keyword evidence="8" id="KW-1185">Reference proteome</keyword>
<dbReference type="SUPFAM" id="SSF52540">
    <property type="entry name" value="P-loop containing nucleoside triphosphate hydrolases"/>
    <property type="match status" value="1"/>
</dbReference>
<dbReference type="Pfam" id="PF00005">
    <property type="entry name" value="ABC_tran"/>
    <property type="match status" value="1"/>
</dbReference>
<feature type="domain" description="ABC transporter" evidence="6">
    <location>
        <begin position="7"/>
        <end position="234"/>
    </location>
</feature>
<accession>A0A840DQ66</accession>
<dbReference type="RefSeq" id="WP_183304699.1">
    <property type="nucleotide sequence ID" value="NZ_JACIFD010000008.1"/>
</dbReference>
<reference evidence="7" key="1">
    <citation type="submission" date="2020-08" db="EMBL/GenBank/DDBJ databases">
        <title>Sequencing the genomes of 1000 actinobacteria strains.</title>
        <authorList>
            <person name="Klenk H.-P."/>
        </authorList>
    </citation>
    <scope>NUCLEOTIDE SEQUENCE [LARGE SCALE GENOMIC DNA]</scope>
    <source>
        <strain evidence="7">DSM 27064</strain>
    </source>
</reference>
<dbReference type="EMBL" id="JACIFD010000008">
    <property type="protein sequence ID" value="MBB4071689.1"/>
    <property type="molecule type" value="Genomic_DNA"/>
</dbReference>
<evidence type="ECO:0000313" key="7">
    <source>
        <dbReference type="EMBL" id="MBB4071689.1"/>
    </source>
</evidence>
<dbReference type="InterPro" id="IPR050763">
    <property type="entry name" value="ABC_transporter_ATP-binding"/>
</dbReference>
<dbReference type="Proteomes" id="UP000571183">
    <property type="component" value="Unassembled WGS sequence"/>
</dbReference>
<dbReference type="PANTHER" id="PTHR42711:SF17">
    <property type="entry name" value="ABC TRANSPORTER ATP-BINDING PROTEIN"/>
    <property type="match status" value="1"/>
</dbReference>
<dbReference type="Gene3D" id="3.40.50.300">
    <property type="entry name" value="P-loop containing nucleotide triphosphate hydrolases"/>
    <property type="match status" value="1"/>
</dbReference>
<dbReference type="CDD" id="cd03230">
    <property type="entry name" value="ABC_DR_subfamily_A"/>
    <property type="match status" value="1"/>
</dbReference>
<gene>
    <name evidence="7" type="ORF">F5897_001001</name>
</gene>
<dbReference type="InterPro" id="IPR017871">
    <property type="entry name" value="ABC_transporter-like_CS"/>
</dbReference>
<keyword evidence="4 7" id="KW-0067">ATP-binding</keyword>
<evidence type="ECO:0000256" key="4">
    <source>
        <dbReference type="ARBA" id="ARBA00022840"/>
    </source>
</evidence>
<name>A0A840DQ66_9MICO</name>
<dbReference type="GO" id="GO:0005524">
    <property type="term" value="F:ATP binding"/>
    <property type="evidence" value="ECO:0007669"/>
    <property type="project" value="UniProtKB-KW"/>
</dbReference>
<dbReference type="AlphaFoldDB" id="A0A840DQ66"/>
<evidence type="ECO:0000256" key="2">
    <source>
        <dbReference type="ARBA" id="ARBA00022448"/>
    </source>
</evidence>
<comment type="caution">
    <text evidence="7">The sequence shown here is derived from an EMBL/GenBank/DDBJ whole genome shotgun (WGS) entry which is preliminary data.</text>
</comment>